<dbReference type="SUPFAM" id="SSF51735">
    <property type="entry name" value="NAD(P)-binding Rossmann-fold domains"/>
    <property type="match status" value="1"/>
</dbReference>
<evidence type="ECO:0000256" key="4">
    <source>
        <dbReference type="ARBA" id="ARBA00023027"/>
    </source>
</evidence>
<keyword evidence="5" id="KW-0627">Porphyrin biosynthesis</keyword>
<dbReference type="Proteomes" id="UP000075806">
    <property type="component" value="Unassembled WGS sequence"/>
</dbReference>
<evidence type="ECO:0000256" key="3">
    <source>
        <dbReference type="ARBA" id="ARBA00023002"/>
    </source>
</evidence>
<dbReference type="EC" id="1.3.1.76" evidence="2"/>
<dbReference type="Gene3D" id="3.40.50.720">
    <property type="entry name" value="NAD(P)-binding Rossmann-like Domain"/>
    <property type="match status" value="1"/>
</dbReference>
<dbReference type="Pfam" id="PF22440">
    <property type="entry name" value="SirC_C"/>
    <property type="match status" value="1"/>
</dbReference>
<dbReference type="OrthoDB" id="9773765at2"/>
<proteinExistence type="predicted"/>
<keyword evidence="8" id="KW-1185">Reference proteome</keyword>
<sequence length="209" mass="24200">MNSLIHVSLKVKNKKVMIVGGGKIAERQVKRFMNAGSSVLVISPSLTERLNHWWNQGNIQWQQREVSSTESFQCDILCLVTNNHSLHHLLQLNNQHVSIIYRADDYSLSDIGFMNKIEEKHFTVAWTTHGASPIYAKILKNDIEERLPLRKYDSDLAFLEKARNMIKESTLSENLKWECLNEICTKEFLESENRSENVHKLLLSLQAKH</sequence>
<accession>A0A161Q6W5</accession>
<evidence type="ECO:0000313" key="8">
    <source>
        <dbReference type="Proteomes" id="UP000075806"/>
    </source>
</evidence>
<dbReference type="GO" id="GO:0004325">
    <property type="term" value="F:ferrochelatase activity"/>
    <property type="evidence" value="ECO:0007669"/>
    <property type="project" value="InterPro"/>
</dbReference>
<dbReference type="GO" id="GO:0019354">
    <property type="term" value="P:siroheme biosynthetic process"/>
    <property type="evidence" value="ECO:0007669"/>
    <property type="project" value="UniProtKB-UniPathway"/>
</dbReference>
<dbReference type="UniPathway" id="UPA00262">
    <property type="reaction ID" value="UER00222"/>
</dbReference>
<keyword evidence="3" id="KW-0560">Oxidoreductase</keyword>
<comment type="pathway">
    <text evidence="1">Porphyrin-containing compound metabolism; siroheme biosynthesis; sirohydrochlorin from precorrin-2: step 1/1.</text>
</comment>
<dbReference type="EMBL" id="LTAO01000012">
    <property type="protein sequence ID" value="KYG32138.1"/>
    <property type="molecule type" value="Genomic_DNA"/>
</dbReference>
<reference evidence="7" key="1">
    <citation type="submission" date="2016-02" db="EMBL/GenBank/DDBJ databases">
        <title>Genome sequence of Bacillus trypoxylicola KCTC 13244(T).</title>
        <authorList>
            <person name="Jeong H."/>
            <person name="Park S.-H."/>
            <person name="Choi S.-K."/>
        </authorList>
    </citation>
    <scope>NUCLEOTIDE SEQUENCE [LARGE SCALE GENOMIC DNA]</scope>
    <source>
        <strain evidence="7">KCTC 13244</strain>
    </source>
</reference>
<dbReference type="PANTHER" id="PTHR35330:SF1">
    <property type="entry name" value="SIROHEME BIOSYNTHESIS PROTEIN MET8"/>
    <property type="match status" value="1"/>
</dbReference>
<gene>
    <name evidence="7" type="ORF">AZF04_05045</name>
</gene>
<dbReference type="InterPro" id="IPR006367">
    <property type="entry name" value="Sirohaem_synthase_N"/>
</dbReference>
<comment type="catalytic activity">
    <reaction evidence="6">
        <text>precorrin-2 + NAD(+) = sirohydrochlorin + NADH + 2 H(+)</text>
        <dbReference type="Rhea" id="RHEA:15613"/>
        <dbReference type="ChEBI" id="CHEBI:15378"/>
        <dbReference type="ChEBI" id="CHEBI:57540"/>
        <dbReference type="ChEBI" id="CHEBI:57945"/>
        <dbReference type="ChEBI" id="CHEBI:58351"/>
        <dbReference type="ChEBI" id="CHEBI:58827"/>
        <dbReference type="EC" id="1.3.1.76"/>
    </reaction>
</comment>
<dbReference type="Pfam" id="PF13241">
    <property type="entry name" value="NAD_binding_7"/>
    <property type="match status" value="1"/>
</dbReference>
<protein>
    <recommendedName>
        <fullName evidence="2">precorrin-2 dehydrogenase</fullName>
        <ecNumber evidence="2">1.3.1.76</ecNumber>
    </recommendedName>
</protein>
<dbReference type="AlphaFoldDB" id="A0A161Q6W5"/>
<dbReference type="RefSeq" id="WP_061948456.1">
    <property type="nucleotide sequence ID" value="NZ_LTAO01000012.1"/>
</dbReference>
<evidence type="ECO:0000256" key="2">
    <source>
        <dbReference type="ARBA" id="ARBA00012400"/>
    </source>
</evidence>
<dbReference type="InterPro" id="IPR028161">
    <property type="entry name" value="Met8-like"/>
</dbReference>
<evidence type="ECO:0000256" key="5">
    <source>
        <dbReference type="ARBA" id="ARBA00023244"/>
    </source>
</evidence>
<dbReference type="STRING" id="519424.AZF04_05045"/>
<dbReference type="PANTHER" id="PTHR35330">
    <property type="entry name" value="SIROHEME BIOSYNTHESIS PROTEIN MET8"/>
    <property type="match status" value="1"/>
</dbReference>
<evidence type="ECO:0000256" key="6">
    <source>
        <dbReference type="ARBA" id="ARBA00047561"/>
    </source>
</evidence>
<comment type="caution">
    <text evidence="7">The sequence shown here is derived from an EMBL/GenBank/DDBJ whole genome shotgun (WGS) entry which is preliminary data.</text>
</comment>
<name>A0A161Q6W5_9BACI</name>
<evidence type="ECO:0000256" key="1">
    <source>
        <dbReference type="ARBA" id="ARBA00005010"/>
    </source>
</evidence>
<dbReference type="GO" id="GO:0043115">
    <property type="term" value="F:precorrin-2 dehydrogenase activity"/>
    <property type="evidence" value="ECO:0007669"/>
    <property type="project" value="UniProtKB-EC"/>
</dbReference>
<dbReference type="SUPFAM" id="SSF75615">
    <property type="entry name" value="Siroheme synthase middle domains-like"/>
    <property type="match status" value="1"/>
</dbReference>
<dbReference type="NCBIfam" id="TIGR01470">
    <property type="entry name" value="cysG_Nterm"/>
    <property type="match status" value="1"/>
</dbReference>
<dbReference type="InterPro" id="IPR036291">
    <property type="entry name" value="NAD(P)-bd_dom_sf"/>
</dbReference>
<evidence type="ECO:0000313" key="7">
    <source>
        <dbReference type="EMBL" id="KYG32138.1"/>
    </source>
</evidence>
<dbReference type="Gene3D" id="1.10.8.610">
    <property type="entry name" value="SirC, precorrin-2 dehydrogenase, C-terminal helical domain-like"/>
    <property type="match status" value="1"/>
</dbReference>
<keyword evidence="4" id="KW-0520">NAD</keyword>
<dbReference type="InterPro" id="IPR042518">
    <property type="entry name" value="SirC_C"/>
</dbReference>
<organism evidence="7 8">
    <name type="scientific">Alkalihalobacillus trypoxylicola</name>
    <dbReference type="NCBI Taxonomy" id="519424"/>
    <lineage>
        <taxon>Bacteria</taxon>
        <taxon>Bacillati</taxon>
        <taxon>Bacillota</taxon>
        <taxon>Bacilli</taxon>
        <taxon>Bacillales</taxon>
        <taxon>Bacillaceae</taxon>
        <taxon>Alkalihalobacillus</taxon>
    </lineage>
</organism>